<reference evidence="2 4" key="1">
    <citation type="submission" date="2015-12" db="EMBL/GenBank/DDBJ databases">
        <title>Update maize B73 reference genome by single molecule sequencing technologies.</title>
        <authorList>
            <consortium name="Maize Genome Sequencing Project"/>
            <person name="Ware D."/>
        </authorList>
    </citation>
    <scope>NUCLEOTIDE SEQUENCE [LARGE SCALE GENOMIC DNA]</scope>
    <source>
        <strain evidence="4">cv. B73</strain>
        <tissue evidence="2">Seedling</tissue>
    </source>
</reference>
<organism evidence="2">
    <name type="scientific">Zea mays</name>
    <name type="common">Maize</name>
    <dbReference type="NCBI Taxonomy" id="4577"/>
    <lineage>
        <taxon>Eukaryota</taxon>
        <taxon>Viridiplantae</taxon>
        <taxon>Streptophyta</taxon>
        <taxon>Embryophyta</taxon>
        <taxon>Tracheophyta</taxon>
        <taxon>Spermatophyta</taxon>
        <taxon>Magnoliopsida</taxon>
        <taxon>Liliopsida</taxon>
        <taxon>Poales</taxon>
        <taxon>Poaceae</taxon>
        <taxon>PACMAD clade</taxon>
        <taxon>Panicoideae</taxon>
        <taxon>Andropogonodae</taxon>
        <taxon>Andropogoneae</taxon>
        <taxon>Tripsacinae</taxon>
        <taxon>Zea</taxon>
    </lineage>
</organism>
<dbReference type="Proteomes" id="UP000007305">
    <property type="component" value="Chromosome 1"/>
</dbReference>
<name>A0A1D6KPF4_MAIZE</name>
<protein>
    <submittedName>
        <fullName evidence="2 3">Uncharacterized protein</fullName>
    </submittedName>
</protein>
<dbReference type="Gramene" id="Zm00001eb041820_T001">
    <property type="protein sequence ID" value="Zm00001eb041820_P001"/>
    <property type="gene ID" value="Zm00001eb041820"/>
</dbReference>
<dbReference type="AlphaFoldDB" id="A0A1D6KPF4"/>
<dbReference type="PaxDb" id="4577-AC217376.3_FGP004"/>
<gene>
    <name evidence="2" type="ORF">ZEAMMB73_Zm00001d032235</name>
</gene>
<sequence length="105" mass="11663">MDLQAKVQRQSIDREMDNEGNDKSEVSPAARVQCEGVVFTVTVGNEVAMVAMGGTARVLSSESYFDADTCTRHHFVDVQGKAEAMLFFVSVREDQSRIVSVRRFS</sequence>
<keyword evidence="4" id="KW-1185">Reference proteome</keyword>
<evidence type="ECO:0000256" key="1">
    <source>
        <dbReference type="SAM" id="MobiDB-lite"/>
    </source>
</evidence>
<evidence type="ECO:0000313" key="2">
    <source>
        <dbReference type="EMBL" id="ONM04686.1"/>
    </source>
</evidence>
<reference evidence="3" key="3">
    <citation type="submission" date="2021-05" db="UniProtKB">
        <authorList>
            <consortium name="EnsemblPlants"/>
        </authorList>
    </citation>
    <scope>IDENTIFICATION</scope>
    <source>
        <strain evidence="3">cv. B73</strain>
    </source>
</reference>
<feature type="region of interest" description="Disordered" evidence="1">
    <location>
        <begin position="1"/>
        <end position="27"/>
    </location>
</feature>
<dbReference type="OMA" id="DANTHTR"/>
<evidence type="ECO:0000313" key="3">
    <source>
        <dbReference type="EnsemblPlants" id="Zm00001eb041820_P001"/>
    </source>
</evidence>
<evidence type="ECO:0000313" key="4">
    <source>
        <dbReference type="Proteomes" id="UP000007305"/>
    </source>
</evidence>
<feature type="compositionally biased region" description="Basic and acidic residues" evidence="1">
    <location>
        <begin position="11"/>
        <end position="25"/>
    </location>
</feature>
<proteinExistence type="predicted"/>
<accession>A0A1D6KPF4</accession>
<dbReference type="EMBL" id="CM007647">
    <property type="protein sequence ID" value="ONM04686.1"/>
    <property type="molecule type" value="Genomic_DNA"/>
</dbReference>
<dbReference type="EnsemblPlants" id="Zm00001eb041820_T001">
    <property type="protein sequence ID" value="Zm00001eb041820_P001"/>
    <property type="gene ID" value="Zm00001eb041820"/>
</dbReference>
<reference evidence="3" key="2">
    <citation type="submission" date="2019-07" db="EMBL/GenBank/DDBJ databases">
        <authorList>
            <person name="Seetharam A."/>
            <person name="Woodhouse M."/>
            <person name="Cannon E."/>
        </authorList>
    </citation>
    <scope>NUCLEOTIDE SEQUENCE [LARGE SCALE GENOMIC DNA]</scope>
    <source>
        <strain evidence="3">cv. B73</strain>
    </source>
</reference>